<dbReference type="InterPro" id="IPR011576">
    <property type="entry name" value="Pyridox_Oxase_N"/>
</dbReference>
<dbReference type="Gene3D" id="2.30.110.10">
    <property type="entry name" value="Electron Transport, Fmn-binding Protein, Chain A"/>
    <property type="match status" value="1"/>
</dbReference>
<dbReference type="GO" id="GO:0070967">
    <property type="term" value="F:coenzyme F420 binding"/>
    <property type="evidence" value="ECO:0007669"/>
    <property type="project" value="TreeGrafter"/>
</dbReference>
<organism evidence="3 4">
    <name type="scientific">Conexibacter woesei (strain DSM 14684 / CCUG 47730 / CIP 108061 / JCM 11494 / NBRC 100937 / ID131577)</name>
    <dbReference type="NCBI Taxonomy" id="469383"/>
    <lineage>
        <taxon>Bacteria</taxon>
        <taxon>Bacillati</taxon>
        <taxon>Actinomycetota</taxon>
        <taxon>Thermoleophilia</taxon>
        <taxon>Solirubrobacterales</taxon>
        <taxon>Conexibacteraceae</taxon>
        <taxon>Conexibacter</taxon>
    </lineage>
</organism>
<dbReference type="InterPro" id="IPR019920">
    <property type="entry name" value="F420-binding_dom_put"/>
</dbReference>
<reference evidence="4" key="2">
    <citation type="submission" date="2010-01" db="EMBL/GenBank/DDBJ databases">
        <title>The complete genome of Conexibacter woesei DSM 14684.</title>
        <authorList>
            <consortium name="US DOE Joint Genome Institute (JGI-PGF)"/>
            <person name="Lucas S."/>
            <person name="Copeland A."/>
            <person name="Lapidus A."/>
            <person name="Glavina del Rio T."/>
            <person name="Dalin E."/>
            <person name="Tice H."/>
            <person name="Bruce D."/>
            <person name="Goodwin L."/>
            <person name="Pitluck S."/>
            <person name="Kyrpides N."/>
            <person name="Mavromatis K."/>
            <person name="Ivanova N."/>
            <person name="Mikhailova N."/>
            <person name="Chertkov O."/>
            <person name="Brettin T."/>
            <person name="Detter J.C."/>
            <person name="Han C."/>
            <person name="Larimer F."/>
            <person name="Land M."/>
            <person name="Hauser L."/>
            <person name="Markowitz V."/>
            <person name="Cheng J.-F."/>
            <person name="Hugenholtz P."/>
            <person name="Woyke T."/>
            <person name="Wu D."/>
            <person name="Pukall R."/>
            <person name="Steenblock K."/>
            <person name="Schneider S."/>
            <person name="Klenk H.-P."/>
            <person name="Eisen J.A."/>
        </authorList>
    </citation>
    <scope>NUCLEOTIDE SEQUENCE [LARGE SCALE GENOMIC DNA]</scope>
    <source>
        <strain evidence="4">DSM 14684 / CIP 108061 / JCM 11494 / NBRC 100937 / ID131577</strain>
    </source>
</reference>
<dbReference type="NCBIfam" id="TIGR03667">
    <property type="entry name" value="Rv3369"/>
    <property type="match status" value="1"/>
</dbReference>
<proteinExistence type="predicted"/>
<dbReference type="RefSeq" id="WP_012933815.1">
    <property type="nucleotide sequence ID" value="NC_013739.1"/>
</dbReference>
<dbReference type="KEGG" id="cwo:Cwoe_2340"/>
<dbReference type="GO" id="GO:0005829">
    <property type="term" value="C:cytosol"/>
    <property type="evidence" value="ECO:0007669"/>
    <property type="project" value="TreeGrafter"/>
</dbReference>
<keyword evidence="1" id="KW-0560">Oxidoreductase</keyword>
<dbReference type="PANTHER" id="PTHR35176:SF6">
    <property type="entry name" value="HEME OXYGENASE HI_0854-RELATED"/>
    <property type="match status" value="1"/>
</dbReference>
<dbReference type="InterPro" id="IPR012349">
    <property type="entry name" value="Split_barrel_FMN-bd"/>
</dbReference>
<dbReference type="OrthoDB" id="162914at2"/>
<dbReference type="AlphaFoldDB" id="D3F6J7"/>
<dbReference type="STRING" id="469383.Cwoe_2340"/>
<protein>
    <submittedName>
        <fullName evidence="3">PPOX class putative F420-dependent enzyme</fullName>
    </submittedName>
</protein>
<dbReference type="InterPro" id="IPR019966">
    <property type="entry name" value="F420-dep_enz_PPOX_Rv3369"/>
</dbReference>
<accession>D3F6J7</accession>
<dbReference type="PANTHER" id="PTHR35176">
    <property type="entry name" value="HEME OXYGENASE HI_0854-RELATED"/>
    <property type="match status" value="1"/>
</dbReference>
<dbReference type="Pfam" id="PF01243">
    <property type="entry name" value="PNPOx_N"/>
    <property type="match status" value="1"/>
</dbReference>
<keyword evidence="4" id="KW-1185">Reference proteome</keyword>
<sequence>MLPNLDDAARARAETRLRDEHEVWITTVRSDGQPQSSPVGFLWDGHSVLIVSQPGSRKVRNLRENPRVALHLEVDRAGDGGDGGILTLEGVATVDPDPIGEREAAAYADKYEEEMRSAELTPEALFADYSAVIRVRPTRVRAY</sequence>
<evidence type="ECO:0000256" key="1">
    <source>
        <dbReference type="ARBA" id="ARBA00023002"/>
    </source>
</evidence>
<dbReference type="NCBIfam" id="TIGR03618">
    <property type="entry name" value="Rv1155_F420"/>
    <property type="match status" value="1"/>
</dbReference>
<reference evidence="3 4" key="1">
    <citation type="journal article" date="2010" name="Stand. Genomic Sci.">
        <title>Complete genome sequence of Conexibacter woesei type strain (ID131577).</title>
        <authorList>
            <person name="Pukall R."/>
            <person name="Lapidus A."/>
            <person name="Glavina Del Rio T."/>
            <person name="Copeland A."/>
            <person name="Tice H."/>
            <person name="Cheng J.-F."/>
            <person name="Lucas S."/>
            <person name="Chen F."/>
            <person name="Nolan M."/>
            <person name="Bruce D."/>
            <person name="Goodwin L."/>
            <person name="Pitluck S."/>
            <person name="Mavromatis K."/>
            <person name="Ivanova N."/>
            <person name="Ovchinnikova G."/>
            <person name="Pati A."/>
            <person name="Chen A."/>
            <person name="Palaniappan K."/>
            <person name="Land M."/>
            <person name="Hauser L."/>
            <person name="Chang Y.-J."/>
            <person name="Jeffries C.D."/>
            <person name="Chain P."/>
            <person name="Meincke L."/>
            <person name="Sims D."/>
            <person name="Brettin T."/>
            <person name="Detter J.C."/>
            <person name="Rohde M."/>
            <person name="Goeker M."/>
            <person name="Bristow J."/>
            <person name="Eisen J.A."/>
            <person name="Markowitz V."/>
            <person name="Kyrpides N.C."/>
            <person name="Klenk H.-P."/>
            <person name="Hugenholtz P."/>
        </authorList>
    </citation>
    <scope>NUCLEOTIDE SEQUENCE [LARGE SCALE GENOMIC DNA]</scope>
    <source>
        <strain evidence="4">DSM 14684 / CIP 108061 / JCM 11494 / NBRC 100937 / ID131577</strain>
    </source>
</reference>
<dbReference type="SUPFAM" id="SSF50475">
    <property type="entry name" value="FMN-binding split barrel"/>
    <property type="match status" value="1"/>
</dbReference>
<dbReference type="GO" id="GO:0016627">
    <property type="term" value="F:oxidoreductase activity, acting on the CH-CH group of donors"/>
    <property type="evidence" value="ECO:0007669"/>
    <property type="project" value="TreeGrafter"/>
</dbReference>
<feature type="domain" description="Pyridoxamine 5'-phosphate oxidase N-terminal" evidence="2">
    <location>
        <begin position="13"/>
        <end position="141"/>
    </location>
</feature>
<evidence type="ECO:0000313" key="4">
    <source>
        <dbReference type="Proteomes" id="UP000008229"/>
    </source>
</evidence>
<dbReference type="EMBL" id="CP001854">
    <property type="protein sequence ID" value="ADB50764.1"/>
    <property type="molecule type" value="Genomic_DNA"/>
</dbReference>
<evidence type="ECO:0000259" key="2">
    <source>
        <dbReference type="Pfam" id="PF01243"/>
    </source>
</evidence>
<evidence type="ECO:0000313" key="3">
    <source>
        <dbReference type="EMBL" id="ADB50764.1"/>
    </source>
</evidence>
<dbReference type="InterPro" id="IPR052019">
    <property type="entry name" value="F420H2_bilvrd_red/Heme_oxyg"/>
</dbReference>
<dbReference type="HOGENOM" id="CLU_150521_0_0_11"/>
<gene>
    <name evidence="3" type="ordered locus">Cwoe_2340</name>
</gene>
<dbReference type="Proteomes" id="UP000008229">
    <property type="component" value="Chromosome"/>
</dbReference>
<name>D3F6J7_CONWI</name>
<dbReference type="eggNOG" id="COG3467">
    <property type="taxonomic scope" value="Bacteria"/>
</dbReference>